<feature type="compositionally biased region" description="Basic and acidic residues" evidence="1">
    <location>
        <begin position="161"/>
        <end position="170"/>
    </location>
</feature>
<evidence type="ECO:0000256" key="3">
    <source>
        <dbReference type="SAM" id="SignalP"/>
    </source>
</evidence>
<comment type="caution">
    <text evidence="4">The sequence shown here is derived from an EMBL/GenBank/DDBJ whole genome shotgun (WGS) entry which is preliminary data.</text>
</comment>
<dbReference type="OrthoDB" id="10655404at2759"/>
<keyword evidence="3" id="KW-0732">Signal</keyword>
<feature type="region of interest" description="Disordered" evidence="1">
    <location>
        <begin position="70"/>
        <end position="185"/>
    </location>
</feature>
<keyword evidence="2" id="KW-0472">Membrane</keyword>
<feature type="compositionally biased region" description="Low complexity" evidence="1">
    <location>
        <begin position="70"/>
        <end position="118"/>
    </location>
</feature>
<dbReference type="AlphaFoldDB" id="A0A9Q1HG07"/>
<protein>
    <submittedName>
        <fullName evidence="4">Uncharacterized protein</fullName>
    </submittedName>
</protein>
<feature type="chain" id="PRO_5040238236" evidence="3">
    <location>
        <begin position="29"/>
        <end position="251"/>
    </location>
</feature>
<evidence type="ECO:0000256" key="1">
    <source>
        <dbReference type="SAM" id="MobiDB-lite"/>
    </source>
</evidence>
<accession>A0A9Q1HG07</accession>
<evidence type="ECO:0000256" key="2">
    <source>
        <dbReference type="SAM" id="Phobius"/>
    </source>
</evidence>
<keyword evidence="2" id="KW-0812">Transmembrane</keyword>
<feature type="transmembrane region" description="Helical" evidence="2">
    <location>
        <begin position="197"/>
        <end position="222"/>
    </location>
</feature>
<evidence type="ECO:0000313" key="5">
    <source>
        <dbReference type="Proteomes" id="UP001152320"/>
    </source>
</evidence>
<evidence type="ECO:0000313" key="4">
    <source>
        <dbReference type="EMBL" id="KAJ8045089.1"/>
    </source>
</evidence>
<proteinExistence type="predicted"/>
<feature type="compositionally biased region" description="Polar residues" evidence="1">
    <location>
        <begin position="125"/>
        <end position="140"/>
    </location>
</feature>
<dbReference type="EMBL" id="JAIZAY010000003">
    <property type="protein sequence ID" value="KAJ8045089.1"/>
    <property type="molecule type" value="Genomic_DNA"/>
</dbReference>
<keyword evidence="5" id="KW-1185">Reference proteome</keyword>
<name>A0A9Q1HG07_HOLLE</name>
<feature type="signal peptide" evidence="3">
    <location>
        <begin position="1"/>
        <end position="28"/>
    </location>
</feature>
<reference evidence="4" key="1">
    <citation type="submission" date="2021-10" db="EMBL/GenBank/DDBJ databases">
        <title>Tropical sea cucumber genome reveals ecological adaptation and Cuvierian tubules defense mechanism.</title>
        <authorList>
            <person name="Chen T."/>
        </authorList>
    </citation>
    <scope>NUCLEOTIDE SEQUENCE</scope>
    <source>
        <strain evidence="4">Nanhai2018</strain>
        <tissue evidence="4">Muscle</tissue>
    </source>
</reference>
<dbReference type="Proteomes" id="UP001152320">
    <property type="component" value="Chromosome 3"/>
</dbReference>
<feature type="compositionally biased region" description="Polar residues" evidence="1">
    <location>
        <begin position="171"/>
        <end position="184"/>
    </location>
</feature>
<gene>
    <name evidence="4" type="ORF">HOLleu_08020</name>
</gene>
<sequence length="251" mass="27150">MGSLMKMLAYHCILLVAILLSTYSPATGQNNSSTEGGIITKPTKSVEEYTTFPEMSTDLPSTVETILAENATNVTTSTESSTMEVPVITTKKPSTTSVTTKGKTTAGAISTSKIATTTKIHETSKNPSTKSPTESQPQGTTKKHVTSDEPTREPTNLLTIKQKDSSETSSKENGSTKDSPTDSSFLGVDKNSFTAKVILPIAAGIILAVFIVLIVCSIRSCLDRKERKSSRRTMVSHHHYFPLRYHQLKCS</sequence>
<organism evidence="4 5">
    <name type="scientific">Holothuria leucospilota</name>
    <name type="common">Black long sea cucumber</name>
    <name type="synonym">Mertensiothuria leucospilota</name>
    <dbReference type="NCBI Taxonomy" id="206669"/>
    <lineage>
        <taxon>Eukaryota</taxon>
        <taxon>Metazoa</taxon>
        <taxon>Echinodermata</taxon>
        <taxon>Eleutherozoa</taxon>
        <taxon>Echinozoa</taxon>
        <taxon>Holothuroidea</taxon>
        <taxon>Aspidochirotacea</taxon>
        <taxon>Aspidochirotida</taxon>
        <taxon>Holothuriidae</taxon>
        <taxon>Holothuria</taxon>
    </lineage>
</organism>
<keyword evidence="2" id="KW-1133">Transmembrane helix</keyword>